<dbReference type="PROSITE" id="PS00687">
    <property type="entry name" value="ALDEHYDE_DEHYDR_GLU"/>
    <property type="match status" value="1"/>
</dbReference>
<dbReference type="SUPFAM" id="SSF53720">
    <property type="entry name" value="ALDH-like"/>
    <property type="match status" value="1"/>
</dbReference>
<evidence type="ECO:0000313" key="7">
    <source>
        <dbReference type="EMBL" id="ALV39807.1"/>
    </source>
</evidence>
<dbReference type="InterPro" id="IPR029510">
    <property type="entry name" value="Ald_DH_CS_GLU"/>
</dbReference>
<dbReference type="InterPro" id="IPR016161">
    <property type="entry name" value="Ald_DH/histidinol_DH"/>
</dbReference>
<dbReference type="EMBL" id="CP013747">
    <property type="protein sequence ID" value="ALV39807.1"/>
    <property type="molecule type" value="Genomic_DNA"/>
</dbReference>
<dbReference type="AlphaFoldDB" id="A0A0U3NSJ0"/>
<dbReference type="InterPro" id="IPR016162">
    <property type="entry name" value="Ald_DH_N"/>
</dbReference>
<dbReference type="Gene3D" id="3.40.605.10">
    <property type="entry name" value="Aldehyde Dehydrogenase, Chain A, domain 1"/>
    <property type="match status" value="1"/>
</dbReference>
<name>A0A0U3NSJ0_9MICC</name>
<dbReference type="PANTHER" id="PTHR42986">
    <property type="entry name" value="BENZALDEHYDE DEHYDROGENASE YFMT"/>
    <property type="match status" value="1"/>
</dbReference>
<comment type="similarity">
    <text evidence="1 5">Belongs to the aldehyde dehydrogenase family.</text>
</comment>
<sequence length="495" mass="52423">MPAGPASTEETPLQTQLIIDNQARAGREGKTFERRDPVTGALVTESAAADVNDALDAVESASKAFATWSTTGPSERRAVMLKAAEIMERRGPEFIETMMAEVGAAQLWAGFNVFLTAQLFREAAGLATQIQGETLPTDKPGTLSMTVRQPAGVVLSMAPWNGAGVLAARALAYPIVCGNTVVFRASETSPRTHAIIAEVLHEAGVPAGVLNFLTSTAEDSDRVVEAIIAHPAVRRINFTGSTAVGRIIAEKAARYLKPVLLELGGKAPFVVLDDADIDGAVNAAVFGSFLYQGQICMSTERFVVDESVADEFVAKFAARAAQLSAGDPVTDETCIVGPMIREESGARINALIDDALAKGAELVVGDRANGASMPATIIDKVSPEMSIYDQETFGPITTVVRVSGIEEAVQVANDTEYGLAAAVFGADSTRALQVAMRIQAGHVHVNGATVQNEAQAPYGGMKNSGYGRFDGRAVINEFTELKWITVEQSDQQYPF</sequence>
<feature type="domain" description="Aldehyde dehydrogenase" evidence="6">
    <location>
        <begin position="28"/>
        <end position="484"/>
    </location>
</feature>
<dbReference type="STRING" id="121292.AU252_00385"/>
<dbReference type="GO" id="GO:0016620">
    <property type="term" value="F:oxidoreductase activity, acting on the aldehyde or oxo group of donors, NAD or NADP as acceptor"/>
    <property type="evidence" value="ECO:0007669"/>
    <property type="project" value="InterPro"/>
</dbReference>
<dbReference type="CDD" id="cd07105">
    <property type="entry name" value="ALDH_SaliADH"/>
    <property type="match status" value="1"/>
</dbReference>
<dbReference type="Gene3D" id="3.40.309.10">
    <property type="entry name" value="Aldehyde Dehydrogenase, Chain A, domain 2"/>
    <property type="match status" value="1"/>
</dbReference>
<feature type="active site" evidence="4">
    <location>
        <position position="262"/>
    </location>
</feature>
<organism evidence="7">
    <name type="scientific">Pseudarthrobacter sulfonivorans</name>
    <dbReference type="NCBI Taxonomy" id="121292"/>
    <lineage>
        <taxon>Bacteria</taxon>
        <taxon>Bacillati</taxon>
        <taxon>Actinomycetota</taxon>
        <taxon>Actinomycetes</taxon>
        <taxon>Micrococcales</taxon>
        <taxon>Micrococcaceae</taxon>
        <taxon>Pseudarthrobacter</taxon>
    </lineage>
</organism>
<gene>
    <name evidence="7" type="ORF">AU252_00385</name>
</gene>
<dbReference type="PANTHER" id="PTHR42986:SF1">
    <property type="entry name" value="BENZALDEHYDE DEHYDROGENASE YFMT"/>
    <property type="match status" value="1"/>
</dbReference>
<reference evidence="7 8" key="1">
    <citation type="submission" date="2015-12" db="EMBL/GenBank/DDBJ databases">
        <authorList>
            <person name="Shamseldin A."/>
            <person name="Moawad H."/>
            <person name="Abd El-Rahim W.M."/>
            <person name="Sadowsky M.J."/>
        </authorList>
    </citation>
    <scope>NUCLEOTIDE SEQUENCE [LARGE SCALE GENOMIC DNA]</scope>
    <source>
        <strain evidence="7 8">Ar51</strain>
    </source>
</reference>
<evidence type="ECO:0000256" key="2">
    <source>
        <dbReference type="ARBA" id="ARBA00023002"/>
    </source>
</evidence>
<evidence type="ECO:0000259" key="6">
    <source>
        <dbReference type="Pfam" id="PF00171"/>
    </source>
</evidence>
<dbReference type="InterPro" id="IPR016163">
    <property type="entry name" value="Ald_DH_C"/>
</dbReference>
<dbReference type="Proteomes" id="UP000065151">
    <property type="component" value="Chromosome"/>
</dbReference>
<accession>A0A0U3NSJ0</accession>
<evidence type="ECO:0000256" key="1">
    <source>
        <dbReference type="ARBA" id="ARBA00009986"/>
    </source>
</evidence>
<evidence type="ECO:0000256" key="4">
    <source>
        <dbReference type="PROSITE-ProRule" id="PRU10007"/>
    </source>
</evidence>
<protein>
    <submittedName>
        <fullName evidence="7">Dehydrogenase</fullName>
    </submittedName>
</protein>
<dbReference type="FunFam" id="3.40.309.10:FF:000010">
    <property type="entry name" value="Gamma-aminobutyraldehyde dehydrogenase"/>
    <property type="match status" value="1"/>
</dbReference>
<proteinExistence type="inferred from homology"/>
<keyword evidence="2 5" id="KW-0560">Oxidoreductase</keyword>
<keyword evidence="3" id="KW-0520">NAD</keyword>
<evidence type="ECO:0000256" key="5">
    <source>
        <dbReference type="RuleBase" id="RU003345"/>
    </source>
</evidence>
<dbReference type="InterPro" id="IPR015590">
    <property type="entry name" value="Aldehyde_DH_dom"/>
</dbReference>
<evidence type="ECO:0000256" key="3">
    <source>
        <dbReference type="ARBA" id="ARBA00023027"/>
    </source>
</evidence>
<dbReference type="Pfam" id="PF00171">
    <property type="entry name" value="Aldedh"/>
    <property type="match status" value="1"/>
</dbReference>
<dbReference type="KEGG" id="psul:AU252_00385"/>
<evidence type="ECO:0000313" key="8">
    <source>
        <dbReference type="Proteomes" id="UP000065151"/>
    </source>
</evidence>